<dbReference type="AlphaFoldDB" id="A0AAW6Q7K7"/>
<dbReference type="InterPro" id="IPR018602">
    <property type="entry name" value="Gp37/STM4215"/>
</dbReference>
<name>A0AAW6Q7K7_9PAST</name>
<dbReference type="InterPro" id="IPR035934">
    <property type="entry name" value="Phage_tail_protein-like_sf"/>
</dbReference>
<gene>
    <name evidence="1" type="ORF">P7M15_02040</name>
</gene>
<dbReference type="Proteomes" id="UP001214976">
    <property type="component" value="Unassembled WGS sequence"/>
</dbReference>
<dbReference type="SUPFAM" id="SSF143749">
    <property type="entry name" value="Phage tail protein-like"/>
    <property type="match status" value="1"/>
</dbReference>
<organism evidence="1 2">
    <name type="scientific">Exercitatus varius</name>
    <dbReference type="NCBI Taxonomy" id="67857"/>
    <lineage>
        <taxon>Bacteria</taxon>
        <taxon>Pseudomonadati</taxon>
        <taxon>Pseudomonadota</taxon>
        <taxon>Gammaproteobacteria</taxon>
        <taxon>Pasteurellales</taxon>
        <taxon>Pasteurellaceae</taxon>
        <taxon>Exercitatus</taxon>
    </lineage>
</organism>
<dbReference type="Pfam" id="PF09646">
    <property type="entry name" value="Gp37"/>
    <property type="match status" value="1"/>
</dbReference>
<sequence>MSATQPILNDIAQYLKENLPEWDVELFPNNPGTYSLSHINGAVLISYLASKFEKPRTTEAVLQTRHVQAALTVLTRDLHDDEGALNLLDKLRLLMVGFRPVNCTECWLVDEFFNGTDEETGIWQYQLILQTETQQVQQIQAQDLPKFVTAHLRRADQPVRPDLKPKKP</sequence>
<dbReference type="RefSeq" id="WP_317476578.1">
    <property type="nucleotide sequence ID" value="NZ_JARQTW010000002.1"/>
</dbReference>
<evidence type="ECO:0000313" key="2">
    <source>
        <dbReference type="Proteomes" id="UP001214976"/>
    </source>
</evidence>
<dbReference type="EMBL" id="JARQTW010000002">
    <property type="protein sequence ID" value="MDG2949308.1"/>
    <property type="molecule type" value="Genomic_DNA"/>
</dbReference>
<dbReference type="Gene3D" id="3.30.2000.10">
    <property type="entry name" value="Phage tail protein-like"/>
    <property type="match status" value="1"/>
</dbReference>
<reference evidence="1" key="1">
    <citation type="submission" date="2023-03" db="EMBL/GenBank/DDBJ databases">
        <title>Classification of Bisgaard taxon 6 and taxon 10 as Exercitatus varius gen. nov., spec. nov.</title>
        <authorList>
            <person name="Christensen H."/>
        </authorList>
    </citation>
    <scope>NUCLEOTIDE SEQUENCE</scope>
    <source>
        <strain evidence="1">86116</strain>
    </source>
</reference>
<comment type="caution">
    <text evidence="1">The sequence shown here is derived from an EMBL/GenBank/DDBJ whole genome shotgun (WGS) entry which is preliminary data.</text>
</comment>
<proteinExistence type="predicted"/>
<protein>
    <submittedName>
        <fullName evidence="1">Gp37 family protein</fullName>
    </submittedName>
</protein>
<accession>A0AAW6Q7K7</accession>
<evidence type="ECO:0000313" key="1">
    <source>
        <dbReference type="EMBL" id="MDG2949308.1"/>
    </source>
</evidence>
<dbReference type="InterPro" id="IPR038042">
    <property type="entry name" value="Gp37-like"/>
</dbReference>